<dbReference type="EMBL" id="HE965806">
    <property type="protein sequence ID" value="CCJ56025.1"/>
    <property type="molecule type" value="Genomic_DNA"/>
</dbReference>
<dbReference type="InterPro" id="IPR014748">
    <property type="entry name" value="Enoyl-CoA_hydra_C"/>
</dbReference>
<keyword evidence="2" id="KW-0456">Lyase</keyword>
<dbReference type="KEGG" id="bbh:BN112_4111"/>
<dbReference type="InterPro" id="IPR029045">
    <property type="entry name" value="ClpP/crotonase-like_dom_sf"/>
</dbReference>
<dbReference type="CDD" id="cd06558">
    <property type="entry name" value="crotonase-like"/>
    <property type="match status" value="1"/>
</dbReference>
<dbReference type="Gene3D" id="3.90.226.10">
    <property type="entry name" value="2-enoyl-CoA Hydratase, Chain A, domain 1"/>
    <property type="match status" value="1"/>
</dbReference>
<accession>A0A0C6PCY7</accession>
<dbReference type="GO" id="GO:0016853">
    <property type="term" value="F:isomerase activity"/>
    <property type="evidence" value="ECO:0007669"/>
    <property type="project" value="UniProtKB-KW"/>
</dbReference>
<reference evidence="4 5" key="1">
    <citation type="journal article" date="2012" name="BMC Genomics">
        <title>Comparative genomics of the classical Bordetella subspecies: the evolution and exchange of virulence-associated diversity amongst closely related pathogens.</title>
        <authorList>
            <person name="Park J."/>
            <person name="Zhang Y."/>
            <person name="Buboltz A.M."/>
            <person name="Zhang X."/>
            <person name="Schuster S.C."/>
            <person name="Ahuja U."/>
            <person name="Liu M."/>
            <person name="Miller J.F."/>
            <person name="Sebaihia M."/>
            <person name="Bentley S.D."/>
            <person name="Parkhill J."/>
            <person name="Harvill E.T."/>
        </authorList>
    </citation>
    <scope>NUCLEOTIDE SEQUENCE [LARGE SCALE GENOMIC DNA]</scope>
    <source>
        <strain evidence="4 5">253</strain>
    </source>
</reference>
<dbReference type="Proteomes" id="UP000007564">
    <property type="component" value="Chromosome"/>
</dbReference>
<dbReference type="GeneID" id="56477195"/>
<proteinExistence type="inferred from homology"/>
<dbReference type="InterPro" id="IPR018376">
    <property type="entry name" value="Enoyl-CoA_hyd/isom_CS"/>
</dbReference>
<evidence type="ECO:0000313" key="4">
    <source>
        <dbReference type="EMBL" id="CCJ56025.1"/>
    </source>
</evidence>
<dbReference type="InterPro" id="IPR001753">
    <property type="entry name" value="Enoyl-CoA_hydra/iso"/>
</dbReference>
<dbReference type="PANTHER" id="PTHR11941:SF54">
    <property type="entry name" value="ENOYL-COA HYDRATASE, MITOCHONDRIAL"/>
    <property type="match status" value="1"/>
</dbReference>
<dbReference type="OrthoDB" id="8524220at2"/>
<dbReference type="HOGENOM" id="CLU_009834_7_3_4"/>
<name>A0A0C6PCY7_BORBO</name>
<dbReference type="SUPFAM" id="SSF52096">
    <property type="entry name" value="ClpP/crotonase"/>
    <property type="match status" value="1"/>
</dbReference>
<protein>
    <submittedName>
        <fullName evidence="4">Putative enoyl-CoA hydratase/isomerase family protein</fullName>
    </submittedName>
</protein>
<evidence type="ECO:0000256" key="3">
    <source>
        <dbReference type="RuleBase" id="RU003707"/>
    </source>
</evidence>
<evidence type="ECO:0000256" key="2">
    <source>
        <dbReference type="ARBA" id="ARBA00023239"/>
    </source>
</evidence>
<dbReference type="AlphaFoldDB" id="A0A0C6PCY7"/>
<dbReference type="GO" id="GO:0006635">
    <property type="term" value="P:fatty acid beta-oxidation"/>
    <property type="evidence" value="ECO:0007669"/>
    <property type="project" value="TreeGrafter"/>
</dbReference>
<comment type="similarity">
    <text evidence="1 3">Belongs to the enoyl-CoA hydratase/isomerase family.</text>
</comment>
<gene>
    <name evidence="4" type="ORF">BN112_4111</name>
</gene>
<evidence type="ECO:0000256" key="1">
    <source>
        <dbReference type="ARBA" id="ARBA00005254"/>
    </source>
</evidence>
<dbReference type="GO" id="GO:0016829">
    <property type="term" value="F:lyase activity"/>
    <property type="evidence" value="ECO:0007669"/>
    <property type="project" value="UniProtKB-KW"/>
</dbReference>
<dbReference type="RefSeq" id="WP_003814790.1">
    <property type="nucleotide sequence ID" value="NC_019382.1"/>
</dbReference>
<dbReference type="PANTHER" id="PTHR11941">
    <property type="entry name" value="ENOYL-COA HYDRATASE-RELATED"/>
    <property type="match status" value="1"/>
</dbReference>
<evidence type="ECO:0000313" key="5">
    <source>
        <dbReference type="Proteomes" id="UP000007564"/>
    </source>
</evidence>
<dbReference type="Pfam" id="PF00378">
    <property type="entry name" value="ECH_1"/>
    <property type="match status" value="1"/>
</dbReference>
<dbReference type="PROSITE" id="PS00166">
    <property type="entry name" value="ENOYL_COA_HYDRATASE"/>
    <property type="match status" value="1"/>
</dbReference>
<dbReference type="Gene3D" id="1.10.12.10">
    <property type="entry name" value="Lyase 2-enoyl-coa Hydratase, Chain A, domain 2"/>
    <property type="match status" value="1"/>
</dbReference>
<sequence>MARADDIEVRVADQVAWVTINRPQRMNALARATFAQLVEVSLELDQDPGVKVVVYTGAGERAFSAGVDLKELDAAGRMTHPMGGPARNLNEVVLEMATPTIAAINGVAAGGGCELALACDIRVAASTARIGLPEARVGMGANFGSVVLPQLIPRGVALELLYTGELIDMALAHRLGLVNHVFEPAELMAQTAGLARRIADNAPLSVQRMKAMAFKSIGLPTAAALRLSVGPDPYNSEDRLEGARAFVEKRKPRFQGR</sequence>
<keyword evidence="4" id="KW-0413">Isomerase</keyword>
<organism evidence="4 5">
    <name type="scientific">Bordetella bronchiseptica 253</name>
    <dbReference type="NCBI Taxonomy" id="568707"/>
    <lineage>
        <taxon>Bacteria</taxon>
        <taxon>Pseudomonadati</taxon>
        <taxon>Pseudomonadota</taxon>
        <taxon>Betaproteobacteria</taxon>
        <taxon>Burkholderiales</taxon>
        <taxon>Alcaligenaceae</taxon>
        <taxon>Bordetella</taxon>
    </lineage>
</organism>